<feature type="transmembrane region" description="Helical" evidence="2">
    <location>
        <begin position="55"/>
        <end position="80"/>
    </location>
</feature>
<dbReference type="RefSeq" id="WP_207273367.1">
    <property type="nucleotide sequence ID" value="NZ_JAFMPK010000005.1"/>
</dbReference>
<feature type="transmembrane region" description="Helical" evidence="2">
    <location>
        <begin position="220"/>
        <end position="240"/>
    </location>
</feature>
<evidence type="ECO:0000256" key="2">
    <source>
        <dbReference type="SAM" id="Phobius"/>
    </source>
</evidence>
<keyword evidence="2" id="KW-0472">Membrane</keyword>
<feature type="domain" description="DUF4328" evidence="3">
    <location>
        <begin position="105"/>
        <end position="246"/>
    </location>
</feature>
<reference evidence="4 5" key="1">
    <citation type="submission" date="2021-03" db="EMBL/GenBank/DDBJ databases">
        <authorList>
            <person name="Xin L."/>
        </authorList>
    </citation>
    <scope>NUCLEOTIDE SEQUENCE [LARGE SCALE GENOMIC DNA]</scope>
    <source>
        <strain evidence="4 5">XHU 5031</strain>
    </source>
</reference>
<evidence type="ECO:0000313" key="4">
    <source>
        <dbReference type="EMBL" id="MBO0607429.1"/>
    </source>
</evidence>
<organism evidence="4 5">
    <name type="scientific">Myceligenerans salitolerans</name>
    <dbReference type="NCBI Taxonomy" id="1230528"/>
    <lineage>
        <taxon>Bacteria</taxon>
        <taxon>Bacillati</taxon>
        <taxon>Actinomycetota</taxon>
        <taxon>Actinomycetes</taxon>
        <taxon>Micrococcales</taxon>
        <taxon>Promicromonosporaceae</taxon>
        <taxon>Myceligenerans</taxon>
    </lineage>
</organism>
<feature type="transmembrane region" description="Helical" evidence="2">
    <location>
        <begin position="147"/>
        <end position="167"/>
    </location>
</feature>
<evidence type="ECO:0000259" key="3">
    <source>
        <dbReference type="Pfam" id="PF14219"/>
    </source>
</evidence>
<proteinExistence type="predicted"/>
<evidence type="ECO:0000256" key="1">
    <source>
        <dbReference type="SAM" id="MobiDB-lite"/>
    </source>
</evidence>
<evidence type="ECO:0000313" key="5">
    <source>
        <dbReference type="Proteomes" id="UP000664617"/>
    </source>
</evidence>
<reference evidence="5" key="2">
    <citation type="submission" date="2023-07" db="EMBL/GenBank/DDBJ databases">
        <title>Myceligenerans salitolerans sp. nov., a halotolerant actinomycete isolated from a salt lake in Xinjiang, China.</title>
        <authorList>
            <person name="Guan T."/>
        </authorList>
    </citation>
    <scope>NUCLEOTIDE SEQUENCE [LARGE SCALE GENOMIC DNA]</scope>
    <source>
        <strain evidence="5">XHU 5031</strain>
    </source>
</reference>
<feature type="compositionally biased region" description="Low complexity" evidence="1">
    <location>
        <begin position="8"/>
        <end position="28"/>
    </location>
</feature>
<feature type="region of interest" description="Disordered" evidence="1">
    <location>
        <begin position="1"/>
        <end position="37"/>
    </location>
</feature>
<keyword evidence="2" id="KW-0812">Transmembrane</keyword>
<gene>
    <name evidence="4" type="ORF">J0911_00110</name>
</gene>
<dbReference type="InterPro" id="IPR025565">
    <property type="entry name" value="DUF4328"/>
</dbReference>
<keyword evidence="2" id="KW-1133">Transmembrane helix</keyword>
<name>A0ABS3I362_9MICO</name>
<dbReference type="Pfam" id="PF14219">
    <property type="entry name" value="DUF4328"/>
    <property type="match status" value="1"/>
</dbReference>
<comment type="caution">
    <text evidence="4">The sequence shown here is derived from an EMBL/GenBank/DDBJ whole genome shotgun (WGS) entry which is preliminary data.</text>
</comment>
<dbReference type="Proteomes" id="UP000664617">
    <property type="component" value="Unassembled WGS sequence"/>
</dbReference>
<keyword evidence="5" id="KW-1185">Reference proteome</keyword>
<accession>A0ABS3I362</accession>
<sequence>MSPRQGDAPAPAEAATPFAHPMAGARPAPASPRPTWTHRPPAGYGYPPVRRPVPAGLATAAIVVAIAYAVFRLVLALLSIPATEVWADAAERGLSYAEADFVAYDFFGILLFPLGIAIFVVGSLWLFTSRKFAEAVNPAFHHRRGAVWAWIGWIVPVVSLWFPYVVLSDVRGATIRNRPMPGIGVWWACWLIPLVCDQITNRLTGGVLGTDPLTPAVAAYPVIEGIGAVLTAVGCWLWVAMIRELTAAQREWEAAPLA</sequence>
<protein>
    <submittedName>
        <fullName evidence="4">DUF4328 domain-containing protein</fullName>
    </submittedName>
</protein>
<feature type="transmembrane region" description="Helical" evidence="2">
    <location>
        <begin position="101"/>
        <end position="127"/>
    </location>
</feature>
<dbReference type="EMBL" id="JAFMPK010000005">
    <property type="protein sequence ID" value="MBO0607429.1"/>
    <property type="molecule type" value="Genomic_DNA"/>
</dbReference>